<reference evidence="13" key="1">
    <citation type="submission" date="2018-06" db="EMBL/GenBank/DDBJ databases">
        <authorList>
            <person name="Zhirakovskaya E."/>
        </authorList>
    </citation>
    <scope>NUCLEOTIDE SEQUENCE</scope>
</reference>
<keyword evidence="9" id="KW-1133">Transmembrane helix</keyword>
<dbReference type="PANTHER" id="PTHR30531:SF12">
    <property type="entry name" value="FLAGELLAR BIOSYNTHETIC PROTEIN FLHB"/>
    <property type="match status" value="1"/>
</dbReference>
<dbReference type="InterPro" id="IPR029025">
    <property type="entry name" value="T3SS_substrate_exporter_C"/>
</dbReference>
<proteinExistence type="inferred from homology"/>
<evidence type="ECO:0000313" key="13">
    <source>
        <dbReference type="EMBL" id="VAW11347.1"/>
    </source>
</evidence>
<evidence type="ECO:0000256" key="6">
    <source>
        <dbReference type="ARBA" id="ARBA00022692"/>
    </source>
</evidence>
<organism evidence="13">
    <name type="scientific">hydrothermal vent metagenome</name>
    <dbReference type="NCBI Taxonomy" id="652676"/>
    <lineage>
        <taxon>unclassified sequences</taxon>
        <taxon>metagenomes</taxon>
        <taxon>ecological metagenomes</taxon>
    </lineage>
</organism>
<dbReference type="PANTHER" id="PTHR30531">
    <property type="entry name" value="FLAGELLAR BIOSYNTHETIC PROTEIN FLHB"/>
    <property type="match status" value="1"/>
</dbReference>
<evidence type="ECO:0000256" key="8">
    <source>
        <dbReference type="ARBA" id="ARBA00022927"/>
    </source>
</evidence>
<keyword evidence="6" id="KW-0812">Transmembrane</keyword>
<comment type="similarity">
    <text evidence="2">Belongs to the type III secretion exporter family.</text>
</comment>
<evidence type="ECO:0000256" key="5">
    <source>
        <dbReference type="ARBA" id="ARBA00022475"/>
    </source>
</evidence>
<comment type="subcellular location">
    <subcellularLocation>
        <location evidence="1">Cell membrane</location>
        <topology evidence="1">Multi-pass membrane protein</topology>
    </subcellularLocation>
</comment>
<keyword evidence="13" id="KW-0282">Flagellum</keyword>
<dbReference type="GO" id="GO:0044780">
    <property type="term" value="P:bacterial-type flagellum assembly"/>
    <property type="evidence" value="ECO:0007669"/>
    <property type="project" value="InterPro"/>
</dbReference>
<protein>
    <recommendedName>
        <fullName evidence="3">Flagellar biosynthetic protein FlhB</fullName>
    </recommendedName>
</protein>
<dbReference type="Gene3D" id="6.10.250.2080">
    <property type="match status" value="1"/>
</dbReference>
<keyword evidence="10" id="KW-0472">Membrane</keyword>
<dbReference type="Gene3D" id="3.40.1690.10">
    <property type="entry name" value="secretion proteins EscU"/>
    <property type="match status" value="1"/>
</dbReference>
<keyword evidence="13" id="KW-0969">Cilium</keyword>
<keyword evidence="8" id="KW-0653">Protein transport</keyword>
<dbReference type="SUPFAM" id="SSF160544">
    <property type="entry name" value="EscU C-terminal domain-like"/>
    <property type="match status" value="1"/>
</dbReference>
<dbReference type="AlphaFoldDB" id="A0A3B0TDB9"/>
<accession>A0A3B0TDB9</accession>
<evidence type="ECO:0000256" key="2">
    <source>
        <dbReference type="ARBA" id="ARBA00010690"/>
    </source>
</evidence>
<dbReference type="InterPro" id="IPR006136">
    <property type="entry name" value="FlhB"/>
</dbReference>
<keyword evidence="7" id="KW-1005">Bacterial flagellum biogenesis</keyword>
<evidence type="ECO:0000256" key="4">
    <source>
        <dbReference type="ARBA" id="ARBA00022448"/>
    </source>
</evidence>
<dbReference type="FunFam" id="3.40.1690.10:FF:000001">
    <property type="entry name" value="Flagellar biosynthetic protein FlhB"/>
    <property type="match status" value="1"/>
</dbReference>
<keyword evidence="11" id="KW-1006">Bacterial flagellum protein export</keyword>
<evidence type="ECO:0000256" key="1">
    <source>
        <dbReference type="ARBA" id="ARBA00004651"/>
    </source>
</evidence>
<sequence length="362" mass="39910">MSDKPDESEKTEEPSQKKLTDAHKKGDVAKSHEVTTWFGIVAMTLAVFLVPESMMAGLTRALRGFIDQAHAIPMDGEHLRLMFLSLGGSVLMLLGMPFLLLIIGGVVGNTVQHRPVFSAEQMKPKASKISPLAGVKRLFSASSLVNFAKGIAKMVIIAIAMAVVVWPERERLVDTVSLDPAYILPIAKMMTIKMLAIVVIILGLIAMADFAFQQSKWHKKQRMTIKEVRDEHKQMEGDPAVRAKLRQIRVERGRHRMMQAVPKATVIVTNPTHYAVALKYEKGMAAPVCVAKGADRIALKIRQIATENDVPIVENPPLARALHATIEVNDQVPAEHYKAVAEVIGYVLSLKGRLARSPTVRQ</sequence>
<dbReference type="PRINTS" id="PR00950">
    <property type="entry name" value="TYPE3IMSPROT"/>
</dbReference>
<feature type="region of interest" description="Disordered" evidence="12">
    <location>
        <begin position="1"/>
        <end position="25"/>
    </location>
</feature>
<dbReference type="InterPro" id="IPR006135">
    <property type="entry name" value="T3SS_substrate_exporter"/>
</dbReference>
<evidence type="ECO:0000256" key="3">
    <source>
        <dbReference type="ARBA" id="ARBA00021622"/>
    </source>
</evidence>
<evidence type="ECO:0000256" key="11">
    <source>
        <dbReference type="ARBA" id="ARBA00023225"/>
    </source>
</evidence>
<dbReference type="EMBL" id="UOEM01000031">
    <property type="protein sequence ID" value="VAW11347.1"/>
    <property type="molecule type" value="Genomic_DNA"/>
</dbReference>
<gene>
    <name evidence="13" type="ORF">MNBD_ALPHA09-683</name>
</gene>
<dbReference type="NCBIfam" id="TIGR00328">
    <property type="entry name" value="flhB"/>
    <property type="match status" value="1"/>
</dbReference>
<dbReference type="GO" id="GO:0005886">
    <property type="term" value="C:plasma membrane"/>
    <property type="evidence" value="ECO:0007669"/>
    <property type="project" value="UniProtKB-SubCell"/>
</dbReference>
<name>A0A3B0TDB9_9ZZZZ</name>
<evidence type="ECO:0000256" key="9">
    <source>
        <dbReference type="ARBA" id="ARBA00022989"/>
    </source>
</evidence>
<evidence type="ECO:0000256" key="12">
    <source>
        <dbReference type="SAM" id="MobiDB-lite"/>
    </source>
</evidence>
<dbReference type="Pfam" id="PF01312">
    <property type="entry name" value="Bac_export_2"/>
    <property type="match status" value="1"/>
</dbReference>
<dbReference type="GO" id="GO:0009306">
    <property type="term" value="P:protein secretion"/>
    <property type="evidence" value="ECO:0007669"/>
    <property type="project" value="InterPro"/>
</dbReference>
<keyword evidence="13" id="KW-0966">Cell projection</keyword>
<evidence type="ECO:0000256" key="7">
    <source>
        <dbReference type="ARBA" id="ARBA00022795"/>
    </source>
</evidence>
<evidence type="ECO:0000256" key="10">
    <source>
        <dbReference type="ARBA" id="ARBA00023136"/>
    </source>
</evidence>
<keyword evidence="5" id="KW-1003">Cell membrane</keyword>
<keyword evidence="4" id="KW-0813">Transport</keyword>